<name>A0A6J6GYH7_9ZZZZ</name>
<feature type="transmembrane region" description="Helical" evidence="18">
    <location>
        <begin position="44"/>
        <end position="68"/>
    </location>
</feature>
<proteinExistence type="predicted"/>
<dbReference type="PROSITE" id="PS00428">
    <property type="entry name" value="FTSW_RODA_SPOVE"/>
    <property type="match status" value="1"/>
</dbReference>
<dbReference type="InterPro" id="IPR018365">
    <property type="entry name" value="Cell_cycle_FtsW-rel_CS"/>
</dbReference>
<evidence type="ECO:0000256" key="7">
    <source>
        <dbReference type="ARBA" id="ARBA00022692"/>
    </source>
</evidence>
<dbReference type="GO" id="GO:0008360">
    <property type="term" value="P:regulation of cell shape"/>
    <property type="evidence" value="ECO:0007669"/>
    <property type="project" value="UniProtKB-KW"/>
</dbReference>
<keyword evidence="4" id="KW-0132">Cell division</keyword>
<feature type="transmembrane region" description="Helical" evidence="18">
    <location>
        <begin position="309"/>
        <end position="331"/>
    </location>
</feature>
<keyword evidence="9" id="KW-0573">Peptidoglycan synthesis</keyword>
<dbReference type="InterPro" id="IPR013437">
    <property type="entry name" value="FtsW"/>
</dbReference>
<evidence type="ECO:0000256" key="6">
    <source>
        <dbReference type="ARBA" id="ARBA00022679"/>
    </source>
</evidence>
<feature type="transmembrane region" description="Helical" evidence="18">
    <location>
        <begin position="343"/>
        <end position="369"/>
    </location>
</feature>
<dbReference type="InterPro" id="IPR001182">
    <property type="entry name" value="FtsW/RodA"/>
</dbReference>
<feature type="transmembrane region" description="Helical" evidence="18">
    <location>
        <begin position="375"/>
        <end position="396"/>
    </location>
</feature>
<dbReference type="PANTHER" id="PTHR30474:SF2">
    <property type="entry name" value="PEPTIDOGLYCAN GLYCOSYLTRANSFERASE FTSW-RELATED"/>
    <property type="match status" value="1"/>
</dbReference>
<evidence type="ECO:0000256" key="4">
    <source>
        <dbReference type="ARBA" id="ARBA00022618"/>
    </source>
</evidence>
<dbReference type="GO" id="GO:0051301">
    <property type="term" value="P:cell division"/>
    <property type="evidence" value="ECO:0007669"/>
    <property type="project" value="UniProtKB-KW"/>
</dbReference>
<reference evidence="19" key="1">
    <citation type="submission" date="2020-05" db="EMBL/GenBank/DDBJ databases">
        <authorList>
            <person name="Chiriac C."/>
            <person name="Salcher M."/>
            <person name="Ghai R."/>
            <person name="Kavagutti S V."/>
        </authorList>
    </citation>
    <scope>NUCLEOTIDE SEQUENCE</scope>
</reference>
<comment type="pathway">
    <text evidence="2">Cell wall biogenesis; peptidoglycan biosynthesis.</text>
</comment>
<comment type="subcellular location">
    <subcellularLocation>
        <location evidence="1">Cell membrane</location>
        <topology evidence="1">Multi-pass membrane protein</topology>
    </subcellularLocation>
</comment>
<dbReference type="Pfam" id="PF01098">
    <property type="entry name" value="FTSW_RODA_SPOVE"/>
    <property type="match status" value="1"/>
</dbReference>
<dbReference type="GO" id="GO:0071555">
    <property type="term" value="P:cell wall organization"/>
    <property type="evidence" value="ECO:0007669"/>
    <property type="project" value="UniProtKB-KW"/>
</dbReference>
<evidence type="ECO:0000256" key="5">
    <source>
        <dbReference type="ARBA" id="ARBA00022676"/>
    </source>
</evidence>
<keyword evidence="12" id="KW-0131">Cell cycle</keyword>
<dbReference type="GO" id="GO:0032153">
    <property type="term" value="C:cell division site"/>
    <property type="evidence" value="ECO:0007669"/>
    <property type="project" value="TreeGrafter"/>
</dbReference>
<feature type="transmembrane region" description="Helical" evidence="18">
    <location>
        <begin position="113"/>
        <end position="133"/>
    </location>
</feature>
<evidence type="ECO:0000256" key="13">
    <source>
        <dbReference type="ARBA" id="ARBA00023316"/>
    </source>
</evidence>
<evidence type="ECO:0000256" key="2">
    <source>
        <dbReference type="ARBA" id="ARBA00004752"/>
    </source>
</evidence>
<evidence type="ECO:0000256" key="8">
    <source>
        <dbReference type="ARBA" id="ARBA00022960"/>
    </source>
</evidence>
<dbReference type="GO" id="GO:0015648">
    <property type="term" value="F:lipid-linked peptidoglycan transporter activity"/>
    <property type="evidence" value="ECO:0007669"/>
    <property type="project" value="TreeGrafter"/>
</dbReference>
<comment type="catalytic activity">
    <reaction evidence="16">
        <text>[GlcNAc-(1-&gt;4)-Mur2Ac(oyl-L-Ala-gamma-D-Glu-L-Lys-D-Ala-D-Ala)](n)-di-trans,octa-cis-undecaprenyl diphosphate + beta-D-GlcNAc-(1-&gt;4)-Mur2Ac(oyl-L-Ala-gamma-D-Glu-L-Lys-D-Ala-D-Ala)-di-trans,octa-cis-undecaprenyl diphosphate = [GlcNAc-(1-&gt;4)-Mur2Ac(oyl-L-Ala-gamma-D-Glu-L-Lys-D-Ala-D-Ala)](n+1)-di-trans,octa-cis-undecaprenyl diphosphate + di-trans,octa-cis-undecaprenyl diphosphate + H(+)</text>
        <dbReference type="Rhea" id="RHEA:23708"/>
        <dbReference type="Rhea" id="RHEA-COMP:9602"/>
        <dbReference type="Rhea" id="RHEA-COMP:9603"/>
        <dbReference type="ChEBI" id="CHEBI:15378"/>
        <dbReference type="ChEBI" id="CHEBI:58405"/>
        <dbReference type="ChEBI" id="CHEBI:60033"/>
        <dbReference type="ChEBI" id="CHEBI:78435"/>
        <dbReference type="EC" id="2.4.99.28"/>
    </reaction>
</comment>
<evidence type="ECO:0000313" key="19">
    <source>
        <dbReference type="EMBL" id="CAB4604729.1"/>
    </source>
</evidence>
<keyword evidence="10 18" id="KW-1133">Transmembrane helix</keyword>
<keyword evidence="5" id="KW-0328">Glycosyltransferase</keyword>
<keyword evidence="3" id="KW-1003">Cell membrane</keyword>
<protein>
    <recommendedName>
        <fullName evidence="15">peptidoglycan glycosyltransferase</fullName>
        <ecNumber evidence="15">2.4.99.28</ecNumber>
    </recommendedName>
    <alternativeName>
        <fullName evidence="14">Peptidoglycan polymerase</fullName>
    </alternativeName>
</protein>
<feature type="transmembrane region" description="Helical" evidence="18">
    <location>
        <begin position="225"/>
        <end position="243"/>
    </location>
</feature>
<evidence type="ECO:0000256" key="1">
    <source>
        <dbReference type="ARBA" id="ARBA00004651"/>
    </source>
</evidence>
<feature type="region of interest" description="Disordered" evidence="17">
    <location>
        <begin position="1"/>
        <end position="23"/>
    </location>
</feature>
<keyword evidence="7 18" id="KW-0812">Transmembrane</keyword>
<organism evidence="19">
    <name type="scientific">freshwater metagenome</name>
    <dbReference type="NCBI Taxonomy" id="449393"/>
    <lineage>
        <taxon>unclassified sequences</taxon>
        <taxon>metagenomes</taxon>
        <taxon>ecological metagenomes</taxon>
    </lineage>
</organism>
<evidence type="ECO:0000256" key="9">
    <source>
        <dbReference type="ARBA" id="ARBA00022984"/>
    </source>
</evidence>
<keyword evidence="8" id="KW-0133">Cell shape</keyword>
<feature type="transmembrane region" description="Helical" evidence="18">
    <location>
        <begin position="80"/>
        <end position="101"/>
    </location>
</feature>
<keyword evidence="6" id="KW-0808">Transferase</keyword>
<evidence type="ECO:0000256" key="14">
    <source>
        <dbReference type="ARBA" id="ARBA00032370"/>
    </source>
</evidence>
<dbReference type="NCBIfam" id="TIGR02614">
    <property type="entry name" value="ftsW"/>
    <property type="match status" value="1"/>
</dbReference>
<gene>
    <name evidence="19" type="ORF">UFOPK1855_00043</name>
</gene>
<evidence type="ECO:0000256" key="10">
    <source>
        <dbReference type="ARBA" id="ARBA00022989"/>
    </source>
</evidence>
<dbReference type="AlphaFoldDB" id="A0A6J6GYH7"/>
<feature type="compositionally biased region" description="Polar residues" evidence="17">
    <location>
        <begin position="14"/>
        <end position="23"/>
    </location>
</feature>
<evidence type="ECO:0000256" key="12">
    <source>
        <dbReference type="ARBA" id="ARBA00023306"/>
    </source>
</evidence>
<dbReference type="PANTHER" id="PTHR30474">
    <property type="entry name" value="CELL CYCLE PROTEIN"/>
    <property type="match status" value="1"/>
</dbReference>
<dbReference type="GO" id="GO:0008955">
    <property type="term" value="F:peptidoglycan glycosyltransferase activity"/>
    <property type="evidence" value="ECO:0007669"/>
    <property type="project" value="UniProtKB-EC"/>
</dbReference>
<evidence type="ECO:0000256" key="11">
    <source>
        <dbReference type="ARBA" id="ARBA00023136"/>
    </source>
</evidence>
<evidence type="ECO:0000256" key="3">
    <source>
        <dbReference type="ARBA" id="ARBA00022475"/>
    </source>
</evidence>
<keyword evidence="11 18" id="KW-0472">Membrane</keyword>
<evidence type="ECO:0000256" key="15">
    <source>
        <dbReference type="ARBA" id="ARBA00044770"/>
    </source>
</evidence>
<evidence type="ECO:0000256" key="16">
    <source>
        <dbReference type="ARBA" id="ARBA00049902"/>
    </source>
</evidence>
<evidence type="ECO:0000256" key="17">
    <source>
        <dbReference type="SAM" id="MobiDB-lite"/>
    </source>
</evidence>
<sequence>MATRTAPKKAAASKNRTPGPSLGQLSVATQDWFGRVFKAQSREFYQLLSLIIFLTGFGLVMVLSASFVDALKDGENGFSIFIKQALSAIIGLFGLAVISTLRVTTVRNLIGPILAVGAVAQLLVLFTGFGASGNGNRNWLNLGGFTIQPSEFLKIAMILFTAQLLFKREDEFDDPKRVWWRAIANGGFVMFLVVLGSDVGTVIVMAVILIGMLIMAGMPRRLITVIAGLAIVFVPVIMMSSSSRRGRILAWLDPSAPDPNGYTWQSTHGIWAFASGGITGVGLGQSKLKWSWIPEAENDFIFAIIGEEMGLIGALVVIVLFIATAMVMIRIAAKCNNLYSRMVVLGVMLWITLQALINIAVVLTLLPVLGVPLPLISQGGSSIIAILAGLGIVLGIERENHLNPVRATRARR</sequence>
<dbReference type="GO" id="GO:0005886">
    <property type="term" value="C:plasma membrane"/>
    <property type="evidence" value="ECO:0007669"/>
    <property type="project" value="UniProtKB-SubCell"/>
</dbReference>
<dbReference type="EMBL" id="CAEZUW010000003">
    <property type="protein sequence ID" value="CAB4604729.1"/>
    <property type="molecule type" value="Genomic_DNA"/>
</dbReference>
<dbReference type="GO" id="GO:0009252">
    <property type="term" value="P:peptidoglycan biosynthetic process"/>
    <property type="evidence" value="ECO:0007669"/>
    <property type="project" value="UniProtKB-KW"/>
</dbReference>
<accession>A0A6J6GYH7</accession>
<evidence type="ECO:0000256" key="18">
    <source>
        <dbReference type="SAM" id="Phobius"/>
    </source>
</evidence>
<dbReference type="EC" id="2.4.99.28" evidence="15"/>
<keyword evidence="13" id="KW-0961">Cell wall biogenesis/degradation</keyword>